<keyword evidence="2" id="KW-0732">Signal</keyword>
<keyword evidence="4" id="KW-1185">Reference proteome</keyword>
<evidence type="ECO:0000256" key="2">
    <source>
        <dbReference type="SAM" id="SignalP"/>
    </source>
</evidence>
<keyword evidence="1" id="KW-1133">Transmembrane helix</keyword>
<gene>
    <name evidence="3" type="ORF">QTN89_04940</name>
</gene>
<reference evidence="3 4" key="1">
    <citation type="submission" date="2023-06" db="EMBL/GenBank/DDBJ databases">
        <title>Roseiconus lacunae JC819 isolated from Gulf of Mannar region, Tamil Nadu.</title>
        <authorList>
            <person name="Pk S."/>
            <person name="Ch S."/>
            <person name="Ch V.R."/>
        </authorList>
    </citation>
    <scope>NUCLEOTIDE SEQUENCE [LARGE SCALE GENOMIC DNA]</scope>
    <source>
        <strain evidence="3 4">JC819</strain>
    </source>
</reference>
<sequence length="312" mass="35148">MSVIKAVFHLLPFVFVLAGATCNASELLPEEFLAEYGQAAGRLKDNARDVSSSVKIYKIQSGEKTLFKTIEYKAAEDNKLVTYWFEDDFQEKGQSAITTIVFGPKKSFRMSNIDDEKFRALLARPRGEIDSVLVSVAEPIFASFAVFGEKTLTEANDDEKISVEEIKQQDNLFLVTYKFTNESLSGFSGQLLIDPIQSWVIVEHHLFDQAGKVQRSREMRYTDESNSHPLPLIKGIEEESLESGELVRYVVEIESSPQEMPSEDVFTLSHYGLPETLGDPPAPSWRLFGMLVLICVLAFIGFQNLKRQKAAR</sequence>
<keyword evidence="1" id="KW-0812">Transmembrane</keyword>
<organism evidence="3 4">
    <name type="scientific">Roseiconus lacunae</name>
    <dbReference type="NCBI Taxonomy" id="2605694"/>
    <lineage>
        <taxon>Bacteria</taxon>
        <taxon>Pseudomonadati</taxon>
        <taxon>Planctomycetota</taxon>
        <taxon>Planctomycetia</taxon>
        <taxon>Pirellulales</taxon>
        <taxon>Pirellulaceae</taxon>
        <taxon>Roseiconus</taxon>
    </lineage>
</organism>
<dbReference type="EMBL" id="JASZZN010000003">
    <property type="protein sequence ID" value="MDM4014765.1"/>
    <property type="molecule type" value="Genomic_DNA"/>
</dbReference>
<dbReference type="Proteomes" id="UP001239462">
    <property type="component" value="Unassembled WGS sequence"/>
</dbReference>
<feature type="chain" id="PRO_5045408485" evidence="2">
    <location>
        <begin position="25"/>
        <end position="312"/>
    </location>
</feature>
<protein>
    <submittedName>
        <fullName evidence="3">Uncharacterized protein</fullName>
    </submittedName>
</protein>
<proteinExistence type="predicted"/>
<keyword evidence="1" id="KW-0472">Membrane</keyword>
<accession>A0ABT7PE52</accession>
<feature type="transmembrane region" description="Helical" evidence="1">
    <location>
        <begin position="285"/>
        <end position="302"/>
    </location>
</feature>
<evidence type="ECO:0000313" key="3">
    <source>
        <dbReference type="EMBL" id="MDM4014765.1"/>
    </source>
</evidence>
<evidence type="ECO:0000256" key="1">
    <source>
        <dbReference type="SAM" id="Phobius"/>
    </source>
</evidence>
<dbReference type="RefSeq" id="WP_289162420.1">
    <property type="nucleotide sequence ID" value="NZ_JASZZN010000003.1"/>
</dbReference>
<feature type="signal peptide" evidence="2">
    <location>
        <begin position="1"/>
        <end position="24"/>
    </location>
</feature>
<name>A0ABT7PE52_9BACT</name>
<evidence type="ECO:0000313" key="4">
    <source>
        <dbReference type="Proteomes" id="UP001239462"/>
    </source>
</evidence>
<comment type="caution">
    <text evidence="3">The sequence shown here is derived from an EMBL/GenBank/DDBJ whole genome shotgun (WGS) entry which is preliminary data.</text>
</comment>